<dbReference type="NCBIfam" id="NF005919">
    <property type="entry name" value="PRK07920.1"/>
    <property type="match status" value="1"/>
</dbReference>
<evidence type="ECO:0000256" key="3">
    <source>
        <dbReference type="ARBA" id="ARBA00022519"/>
    </source>
</evidence>
<keyword evidence="2" id="KW-1003">Cell membrane</keyword>
<evidence type="ECO:0000313" key="7">
    <source>
        <dbReference type="EMBL" id="GEO33355.1"/>
    </source>
</evidence>
<evidence type="ECO:0000256" key="2">
    <source>
        <dbReference type="ARBA" id="ARBA00022475"/>
    </source>
</evidence>
<keyword evidence="6 7" id="KW-0012">Acyltransferase</keyword>
<keyword evidence="5" id="KW-0472">Membrane</keyword>
<name>A0A512DA73_9CELL</name>
<evidence type="ECO:0000256" key="4">
    <source>
        <dbReference type="ARBA" id="ARBA00022679"/>
    </source>
</evidence>
<evidence type="ECO:0000256" key="6">
    <source>
        <dbReference type="ARBA" id="ARBA00023315"/>
    </source>
</evidence>
<dbReference type="InterPro" id="IPR004960">
    <property type="entry name" value="LipA_acyltrans"/>
</dbReference>
<evidence type="ECO:0000256" key="1">
    <source>
        <dbReference type="ARBA" id="ARBA00004533"/>
    </source>
</evidence>
<comment type="subcellular location">
    <subcellularLocation>
        <location evidence="1">Cell inner membrane</location>
    </subcellularLocation>
</comment>
<dbReference type="Pfam" id="PF03279">
    <property type="entry name" value="Lip_A_acyltrans"/>
    <property type="match status" value="1"/>
</dbReference>
<organism evidence="7 8">
    <name type="scientific">Cellulomonas aerilata</name>
    <dbReference type="NCBI Taxonomy" id="515326"/>
    <lineage>
        <taxon>Bacteria</taxon>
        <taxon>Bacillati</taxon>
        <taxon>Actinomycetota</taxon>
        <taxon>Actinomycetes</taxon>
        <taxon>Micrococcales</taxon>
        <taxon>Cellulomonadaceae</taxon>
        <taxon>Cellulomonas</taxon>
    </lineage>
</organism>
<dbReference type="EMBL" id="BJYY01000007">
    <property type="protein sequence ID" value="GEO33355.1"/>
    <property type="molecule type" value="Genomic_DNA"/>
</dbReference>
<dbReference type="GO" id="GO:0009247">
    <property type="term" value="P:glycolipid biosynthetic process"/>
    <property type="evidence" value="ECO:0007669"/>
    <property type="project" value="UniProtKB-ARBA"/>
</dbReference>
<protein>
    <submittedName>
        <fullName evidence="7">Lipid A biosynthesis lauroyl acyltransferase</fullName>
    </submittedName>
</protein>
<accession>A0A512DA73</accession>
<dbReference type="OrthoDB" id="9803456at2"/>
<dbReference type="GO" id="GO:0016746">
    <property type="term" value="F:acyltransferase activity"/>
    <property type="evidence" value="ECO:0007669"/>
    <property type="project" value="UniProtKB-KW"/>
</dbReference>
<dbReference type="CDD" id="cd07984">
    <property type="entry name" value="LPLAT_LABLAT-like"/>
    <property type="match status" value="1"/>
</dbReference>
<dbReference type="AlphaFoldDB" id="A0A512DA73"/>
<dbReference type="PANTHER" id="PTHR30606:SF10">
    <property type="entry name" value="PHOSPHATIDYLINOSITOL MANNOSIDE ACYLTRANSFERASE"/>
    <property type="match status" value="1"/>
</dbReference>
<dbReference type="GO" id="GO:0005886">
    <property type="term" value="C:plasma membrane"/>
    <property type="evidence" value="ECO:0007669"/>
    <property type="project" value="UniProtKB-SubCell"/>
</dbReference>
<dbReference type="Proteomes" id="UP000321181">
    <property type="component" value="Unassembled WGS sequence"/>
</dbReference>
<reference evidence="7 8" key="1">
    <citation type="submission" date="2019-07" db="EMBL/GenBank/DDBJ databases">
        <title>Whole genome shotgun sequence of Cellulomonas aerilata NBRC 106308.</title>
        <authorList>
            <person name="Hosoyama A."/>
            <person name="Uohara A."/>
            <person name="Ohji S."/>
            <person name="Ichikawa N."/>
        </authorList>
    </citation>
    <scope>NUCLEOTIDE SEQUENCE [LARGE SCALE GENOMIC DNA]</scope>
    <source>
        <strain evidence="7 8">NBRC 106308</strain>
    </source>
</reference>
<comment type="caution">
    <text evidence="7">The sequence shown here is derived from an EMBL/GenBank/DDBJ whole genome shotgun (WGS) entry which is preliminary data.</text>
</comment>
<proteinExistence type="predicted"/>
<evidence type="ECO:0000256" key="5">
    <source>
        <dbReference type="ARBA" id="ARBA00023136"/>
    </source>
</evidence>
<dbReference type="PANTHER" id="PTHR30606">
    <property type="entry name" value="LIPID A BIOSYNTHESIS LAUROYL ACYLTRANSFERASE"/>
    <property type="match status" value="1"/>
</dbReference>
<keyword evidence="8" id="KW-1185">Reference proteome</keyword>
<dbReference type="RefSeq" id="WP_146901100.1">
    <property type="nucleotide sequence ID" value="NZ_BAAARM010000002.1"/>
</dbReference>
<keyword evidence="4 7" id="KW-0808">Transferase</keyword>
<evidence type="ECO:0000313" key="8">
    <source>
        <dbReference type="Proteomes" id="UP000321181"/>
    </source>
</evidence>
<sequence length="335" mass="35639">MNVGQLLPVAWRVARFVPEPVLRGAAALGADLVWWRRGGGVRQLERNLARARPDLPATAVRRLSREGMRSYLRYYAEAFTLASFTPAQTDARVRALGVEGLRTELDAGRAVVLALGHMGNWDLAGAWATRAIAPVTTVAEKLEPEAAFREFLAFREGIGLEIIPLDGSGGEVFRRLVRAVRAGPRLVPLLADRDLTARGVEVQLFGQTARVAAGPAALALSTGARLSPVTIRYERLTGARRRAAGSPWGVVVTFHPALPVPRDLPRAEQVAALTQGWVDVVAAGIAEHPQDWHMLQKVFVADLDPARYAATVADAGPADAGAAGAAGPADAGAAR</sequence>
<gene>
    <name evidence="7" type="ORF">CAE01nite_10800</name>
</gene>
<keyword evidence="3" id="KW-0997">Cell inner membrane</keyword>